<keyword evidence="9" id="KW-1185">Reference proteome</keyword>
<dbReference type="GO" id="GO:0046872">
    <property type="term" value="F:metal ion binding"/>
    <property type="evidence" value="ECO:0007669"/>
    <property type="project" value="UniProtKB-KW"/>
</dbReference>
<feature type="binding site" evidence="6">
    <location>
        <position position="284"/>
    </location>
    <ligand>
        <name>Zn(2+)</name>
        <dbReference type="ChEBI" id="CHEBI:29105"/>
    </ligand>
</feature>
<feature type="transmembrane region" description="Helical" evidence="7">
    <location>
        <begin position="180"/>
        <end position="197"/>
    </location>
</feature>
<protein>
    <submittedName>
        <fullName evidence="8">Related to adiponectin receptor protein 1</fullName>
    </submittedName>
</protein>
<keyword evidence="6" id="KW-0479">Metal-binding</keyword>
<feature type="transmembrane region" description="Helical" evidence="7">
    <location>
        <begin position="113"/>
        <end position="137"/>
    </location>
</feature>
<keyword evidence="3 7" id="KW-0812">Transmembrane</keyword>
<dbReference type="PANTHER" id="PTHR20855">
    <property type="entry name" value="ADIPOR/PROGESTIN RECEPTOR-RELATED"/>
    <property type="match status" value="1"/>
</dbReference>
<evidence type="ECO:0000256" key="7">
    <source>
        <dbReference type="SAM" id="Phobius"/>
    </source>
</evidence>
<dbReference type="GO" id="GO:0038023">
    <property type="term" value="F:signaling receptor activity"/>
    <property type="evidence" value="ECO:0007669"/>
    <property type="project" value="TreeGrafter"/>
</dbReference>
<evidence type="ECO:0000256" key="1">
    <source>
        <dbReference type="ARBA" id="ARBA00004141"/>
    </source>
</evidence>
<evidence type="ECO:0000256" key="2">
    <source>
        <dbReference type="ARBA" id="ARBA00007018"/>
    </source>
</evidence>
<dbReference type="GO" id="GO:0006882">
    <property type="term" value="P:intracellular zinc ion homeostasis"/>
    <property type="evidence" value="ECO:0007669"/>
    <property type="project" value="TreeGrafter"/>
</dbReference>
<evidence type="ECO:0000256" key="4">
    <source>
        <dbReference type="ARBA" id="ARBA00022989"/>
    </source>
</evidence>
<dbReference type="AlphaFoldDB" id="A0A1E1JV28"/>
<keyword evidence="4 7" id="KW-1133">Transmembrane helix</keyword>
<accession>A0A1E1JV28</accession>
<evidence type="ECO:0000313" key="9">
    <source>
        <dbReference type="Proteomes" id="UP000178912"/>
    </source>
</evidence>
<organism evidence="8 9">
    <name type="scientific">Rhynchosporium agropyri</name>
    <dbReference type="NCBI Taxonomy" id="914238"/>
    <lineage>
        <taxon>Eukaryota</taxon>
        <taxon>Fungi</taxon>
        <taxon>Dikarya</taxon>
        <taxon>Ascomycota</taxon>
        <taxon>Pezizomycotina</taxon>
        <taxon>Leotiomycetes</taxon>
        <taxon>Helotiales</taxon>
        <taxon>Ploettnerulaceae</taxon>
        <taxon>Rhynchosporium</taxon>
    </lineage>
</organism>
<proteinExistence type="inferred from homology"/>
<dbReference type="Proteomes" id="UP000178912">
    <property type="component" value="Unassembled WGS sequence"/>
</dbReference>
<reference evidence="9" key="1">
    <citation type="submission" date="2016-03" db="EMBL/GenBank/DDBJ databases">
        <authorList>
            <person name="Guldener U."/>
        </authorList>
    </citation>
    <scope>NUCLEOTIDE SEQUENCE [LARGE SCALE GENOMIC DNA]</scope>
    <source>
        <strain evidence="9">04CH-RAC-A.6.1</strain>
    </source>
</reference>
<name>A0A1E1JV28_9HELO</name>
<evidence type="ECO:0000256" key="5">
    <source>
        <dbReference type="ARBA" id="ARBA00023136"/>
    </source>
</evidence>
<keyword evidence="6" id="KW-0862">Zinc</keyword>
<evidence type="ECO:0000256" key="6">
    <source>
        <dbReference type="PIRSR" id="PIRSR604254-1"/>
    </source>
</evidence>
<keyword evidence="5 7" id="KW-0472">Membrane</keyword>
<dbReference type="OrthoDB" id="529367at2759"/>
<feature type="transmembrane region" description="Helical" evidence="7">
    <location>
        <begin position="243"/>
        <end position="262"/>
    </location>
</feature>
<comment type="similarity">
    <text evidence="2">Belongs to the ADIPOR family.</text>
</comment>
<keyword evidence="8" id="KW-0675">Receptor</keyword>
<evidence type="ECO:0000256" key="3">
    <source>
        <dbReference type="ARBA" id="ARBA00022692"/>
    </source>
</evidence>
<dbReference type="Pfam" id="PF03006">
    <property type="entry name" value="HlyIII"/>
    <property type="match status" value="1"/>
</dbReference>
<sequence>MSSVSILISEAELLLSNTTLTDFGAVQTPGNSQYCLLPIADTSDICRDNEFILSGYRPATGSFQKSFASLIGIHNETVNIYSHLLGSLLFLTLPFVVYKNIYPRYESATTGDVFVYSLFFFGVAICFFLSATFHIFGNHSAHVHQQGNQLEYLGIVILMWGSTIPSVYNGFYCDPGLQKLYWLVVTIIASECVYATLHPKFRHPDLRPWRAAMYAGLGLSAIIFIIHGLTIHGWNIQNHRMSLKWMALMGFLNITGAVAYASRVPESWYLSRHDIYGSSHQTLHFMVIFAGLAHMVGLLKAFDHLHANKSPCGSM</sequence>
<gene>
    <name evidence="8" type="ORF">RAG0_00920</name>
</gene>
<evidence type="ECO:0000313" key="8">
    <source>
        <dbReference type="EMBL" id="CZS89582.1"/>
    </source>
</evidence>
<dbReference type="PANTHER" id="PTHR20855:SF52">
    <property type="entry name" value="ADIPONECTIN RECEPTOR PROTEIN"/>
    <property type="match status" value="1"/>
</dbReference>
<dbReference type="EMBL" id="FJUX01000003">
    <property type="protein sequence ID" value="CZS89582.1"/>
    <property type="molecule type" value="Genomic_DNA"/>
</dbReference>
<feature type="transmembrane region" description="Helical" evidence="7">
    <location>
        <begin position="209"/>
        <end position="231"/>
    </location>
</feature>
<dbReference type="InterPro" id="IPR004254">
    <property type="entry name" value="AdipoR/HlyIII-related"/>
</dbReference>
<feature type="transmembrane region" description="Helical" evidence="7">
    <location>
        <begin position="282"/>
        <end position="302"/>
    </location>
</feature>
<comment type="subcellular location">
    <subcellularLocation>
        <location evidence="1">Membrane</location>
        <topology evidence="1">Multi-pass membrane protein</topology>
    </subcellularLocation>
</comment>
<feature type="transmembrane region" description="Helical" evidence="7">
    <location>
        <begin position="80"/>
        <end position="101"/>
    </location>
</feature>
<feature type="binding site" evidence="6">
    <location>
        <position position="134"/>
    </location>
    <ligand>
        <name>Zn(2+)</name>
        <dbReference type="ChEBI" id="CHEBI:29105"/>
    </ligand>
</feature>
<dbReference type="GO" id="GO:0016020">
    <property type="term" value="C:membrane"/>
    <property type="evidence" value="ECO:0007669"/>
    <property type="project" value="UniProtKB-SubCell"/>
</dbReference>
<feature type="binding site" evidence="6">
    <location>
        <position position="280"/>
    </location>
    <ligand>
        <name>Zn(2+)</name>
        <dbReference type="ChEBI" id="CHEBI:29105"/>
    </ligand>
</feature>
<feature type="transmembrane region" description="Helical" evidence="7">
    <location>
        <begin position="149"/>
        <end position="168"/>
    </location>
</feature>